<evidence type="ECO:0000313" key="3">
    <source>
        <dbReference type="Proteomes" id="UP000186955"/>
    </source>
</evidence>
<dbReference type="SUPFAM" id="SSF51735">
    <property type="entry name" value="NAD(P)-binding Rossmann-fold domains"/>
    <property type="match status" value="1"/>
</dbReference>
<dbReference type="EMBL" id="MNBE01000128">
    <property type="protein sequence ID" value="OKP13490.1"/>
    <property type="molecule type" value="Genomic_DNA"/>
</dbReference>
<accession>A0A1Q5UM06</accession>
<evidence type="ECO:0000313" key="2">
    <source>
        <dbReference type="EMBL" id="OKP13490.1"/>
    </source>
</evidence>
<sequence length="232" mass="26254">MESYEELEPVNVHSTIDILSGLSNMASPCPLIYVSGGYMPSEHESLSEVAKKLSSAPGYGQTKFMSELLLAEYKKHLDKQKGNIPKARTIIPGFIVGTRQEGIAHQEDYLWRFAFSISRLRAVSKDLLGHLNVAGVDQVSNLVSDVLLQPDRCVPHAIKCFDGVDVLILCNILEDKLKIKIRKVKHVEWMRILRSDIDDADFDHPLNLCLNGCKQTPWVPHLKVLFSMRRRF</sequence>
<dbReference type="Proteomes" id="UP000186955">
    <property type="component" value="Unassembled WGS sequence"/>
</dbReference>
<dbReference type="AlphaFoldDB" id="A0A1Q5UM06"/>
<dbReference type="InterPro" id="IPR013120">
    <property type="entry name" value="FAR_NAD-bd"/>
</dbReference>
<reference evidence="2 3" key="1">
    <citation type="submission" date="2016-10" db="EMBL/GenBank/DDBJ databases">
        <title>Genome sequence of the ascomycete fungus Penicillium subrubescens.</title>
        <authorList>
            <person name="De Vries R.P."/>
            <person name="Peng M."/>
            <person name="Dilokpimol A."/>
            <person name="Hilden K."/>
            <person name="Makela M.R."/>
            <person name="Grigoriev I."/>
            <person name="Riley R."/>
            <person name="Granchi Z."/>
        </authorList>
    </citation>
    <scope>NUCLEOTIDE SEQUENCE [LARGE SCALE GENOMIC DNA]</scope>
    <source>
        <strain evidence="2 3">CBS 132785</strain>
    </source>
</reference>
<dbReference type="InterPro" id="IPR036291">
    <property type="entry name" value="NAD(P)-bd_dom_sf"/>
</dbReference>
<comment type="caution">
    <text evidence="2">The sequence shown here is derived from an EMBL/GenBank/DDBJ whole genome shotgun (WGS) entry which is preliminary data.</text>
</comment>
<dbReference type="Gene3D" id="3.40.50.720">
    <property type="entry name" value="NAD(P)-binding Rossmann-like Domain"/>
    <property type="match status" value="1"/>
</dbReference>
<keyword evidence="3" id="KW-1185">Reference proteome</keyword>
<evidence type="ECO:0000259" key="1">
    <source>
        <dbReference type="Pfam" id="PF07993"/>
    </source>
</evidence>
<dbReference type="Pfam" id="PF07993">
    <property type="entry name" value="NAD_binding_4"/>
    <property type="match status" value="1"/>
</dbReference>
<organism evidence="2 3">
    <name type="scientific">Penicillium subrubescens</name>
    <dbReference type="NCBI Taxonomy" id="1316194"/>
    <lineage>
        <taxon>Eukaryota</taxon>
        <taxon>Fungi</taxon>
        <taxon>Dikarya</taxon>
        <taxon>Ascomycota</taxon>
        <taxon>Pezizomycotina</taxon>
        <taxon>Eurotiomycetes</taxon>
        <taxon>Eurotiomycetidae</taxon>
        <taxon>Eurotiales</taxon>
        <taxon>Aspergillaceae</taxon>
        <taxon>Penicillium</taxon>
    </lineage>
</organism>
<dbReference type="STRING" id="1316194.A0A1Q5UM06"/>
<protein>
    <recommendedName>
        <fullName evidence="1">Thioester reductase (TE) domain-containing protein</fullName>
    </recommendedName>
</protein>
<feature type="domain" description="Thioester reductase (TE)" evidence="1">
    <location>
        <begin position="2"/>
        <end position="142"/>
    </location>
</feature>
<gene>
    <name evidence="2" type="ORF">PENSUB_681</name>
</gene>
<name>A0A1Q5UM06_9EURO</name>
<proteinExistence type="predicted"/>